<dbReference type="InterPro" id="IPR015943">
    <property type="entry name" value="WD40/YVTN_repeat-like_dom_sf"/>
</dbReference>
<dbReference type="STRING" id="68775.A0A5C3MHT5"/>
<feature type="compositionally biased region" description="Polar residues" evidence="2">
    <location>
        <begin position="14"/>
        <end position="37"/>
    </location>
</feature>
<dbReference type="Proteomes" id="UP000308652">
    <property type="component" value="Unassembled WGS sequence"/>
</dbReference>
<dbReference type="InterPro" id="IPR059070">
    <property type="entry name" value="TPR_VPS8_2"/>
</dbReference>
<gene>
    <name evidence="5" type="ORF">BDQ12DRAFT_593887</name>
</gene>
<dbReference type="InterPro" id="IPR045111">
    <property type="entry name" value="Vps41/Vps8"/>
</dbReference>
<feature type="domain" description="Vacuolar protein sorting-associated protein 8 central" evidence="3">
    <location>
        <begin position="649"/>
        <end position="863"/>
    </location>
</feature>
<dbReference type="Pfam" id="PF12816">
    <property type="entry name" value="TPR_Vps8"/>
    <property type="match status" value="1"/>
</dbReference>
<dbReference type="Pfam" id="PF23410">
    <property type="entry name" value="Beta-prop_VPS8"/>
    <property type="match status" value="1"/>
</dbReference>
<dbReference type="GO" id="GO:0030897">
    <property type="term" value="C:HOPS complex"/>
    <property type="evidence" value="ECO:0007669"/>
    <property type="project" value="TreeGrafter"/>
</dbReference>
<keyword evidence="6" id="KW-1185">Reference proteome</keyword>
<reference evidence="5 6" key="1">
    <citation type="journal article" date="2019" name="Nat. Ecol. Evol.">
        <title>Megaphylogeny resolves global patterns of mushroom evolution.</title>
        <authorList>
            <person name="Varga T."/>
            <person name="Krizsan K."/>
            <person name="Foldi C."/>
            <person name="Dima B."/>
            <person name="Sanchez-Garcia M."/>
            <person name="Sanchez-Ramirez S."/>
            <person name="Szollosi G.J."/>
            <person name="Szarkandi J.G."/>
            <person name="Papp V."/>
            <person name="Albert L."/>
            <person name="Andreopoulos W."/>
            <person name="Angelini C."/>
            <person name="Antonin V."/>
            <person name="Barry K.W."/>
            <person name="Bougher N.L."/>
            <person name="Buchanan P."/>
            <person name="Buyck B."/>
            <person name="Bense V."/>
            <person name="Catcheside P."/>
            <person name="Chovatia M."/>
            <person name="Cooper J."/>
            <person name="Damon W."/>
            <person name="Desjardin D."/>
            <person name="Finy P."/>
            <person name="Geml J."/>
            <person name="Haridas S."/>
            <person name="Hughes K."/>
            <person name="Justo A."/>
            <person name="Karasinski D."/>
            <person name="Kautmanova I."/>
            <person name="Kiss B."/>
            <person name="Kocsube S."/>
            <person name="Kotiranta H."/>
            <person name="LaButti K.M."/>
            <person name="Lechner B.E."/>
            <person name="Liimatainen K."/>
            <person name="Lipzen A."/>
            <person name="Lukacs Z."/>
            <person name="Mihaltcheva S."/>
            <person name="Morgado L.N."/>
            <person name="Niskanen T."/>
            <person name="Noordeloos M.E."/>
            <person name="Ohm R.A."/>
            <person name="Ortiz-Santana B."/>
            <person name="Ovrebo C."/>
            <person name="Racz N."/>
            <person name="Riley R."/>
            <person name="Savchenko A."/>
            <person name="Shiryaev A."/>
            <person name="Soop K."/>
            <person name="Spirin V."/>
            <person name="Szebenyi C."/>
            <person name="Tomsovsky M."/>
            <person name="Tulloss R.E."/>
            <person name="Uehling J."/>
            <person name="Grigoriev I.V."/>
            <person name="Vagvolgyi C."/>
            <person name="Papp T."/>
            <person name="Martin F.M."/>
            <person name="Miettinen O."/>
            <person name="Hibbett D.S."/>
            <person name="Nagy L.G."/>
        </authorList>
    </citation>
    <scope>NUCLEOTIDE SEQUENCE [LARGE SCALE GENOMIC DNA]</scope>
    <source>
        <strain evidence="5 6">CBS 166.37</strain>
    </source>
</reference>
<dbReference type="InterPro" id="IPR036322">
    <property type="entry name" value="WD40_repeat_dom_sf"/>
</dbReference>
<dbReference type="GO" id="GO:0034058">
    <property type="term" value="P:endosomal vesicle fusion"/>
    <property type="evidence" value="ECO:0007669"/>
    <property type="project" value="TreeGrafter"/>
</dbReference>
<evidence type="ECO:0000256" key="2">
    <source>
        <dbReference type="SAM" id="MobiDB-lite"/>
    </source>
</evidence>
<dbReference type="SUPFAM" id="SSF50978">
    <property type="entry name" value="WD40 repeat-like"/>
    <property type="match status" value="1"/>
</dbReference>
<proteinExistence type="inferred from homology"/>
<protein>
    <submittedName>
        <fullName evidence="5">Golgi CORVET complex core vacuolar protein 8-domain-containing protein</fullName>
    </submittedName>
</protein>
<evidence type="ECO:0000259" key="3">
    <source>
        <dbReference type="Pfam" id="PF12816"/>
    </source>
</evidence>
<dbReference type="GO" id="GO:0005770">
    <property type="term" value="C:late endosome"/>
    <property type="evidence" value="ECO:0007669"/>
    <property type="project" value="TreeGrafter"/>
</dbReference>
<dbReference type="PANTHER" id="PTHR12616">
    <property type="entry name" value="VACUOLAR PROTEIN SORTING VPS41"/>
    <property type="match status" value="1"/>
</dbReference>
<dbReference type="OrthoDB" id="289913at2759"/>
<dbReference type="EMBL" id="ML213590">
    <property type="protein sequence ID" value="TFK44740.1"/>
    <property type="molecule type" value="Genomic_DNA"/>
</dbReference>
<feature type="region of interest" description="Disordered" evidence="2">
    <location>
        <begin position="14"/>
        <end position="42"/>
    </location>
</feature>
<organism evidence="5 6">
    <name type="scientific">Crucibulum laeve</name>
    <dbReference type="NCBI Taxonomy" id="68775"/>
    <lineage>
        <taxon>Eukaryota</taxon>
        <taxon>Fungi</taxon>
        <taxon>Dikarya</taxon>
        <taxon>Basidiomycota</taxon>
        <taxon>Agaricomycotina</taxon>
        <taxon>Agaricomycetes</taxon>
        <taxon>Agaricomycetidae</taxon>
        <taxon>Agaricales</taxon>
        <taxon>Agaricineae</taxon>
        <taxon>Nidulariaceae</taxon>
        <taxon>Crucibulum</taxon>
    </lineage>
</organism>
<dbReference type="PANTHER" id="PTHR12616:SF8">
    <property type="entry name" value="VACUOLAR PROTEIN SORTING-ASSOCIATED PROTEIN 8 HOMOLOG"/>
    <property type="match status" value="1"/>
</dbReference>
<dbReference type="Pfam" id="PF25066">
    <property type="entry name" value="TPR_VPS8_2"/>
    <property type="match status" value="1"/>
</dbReference>
<dbReference type="InterPro" id="IPR025941">
    <property type="entry name" value="Vps8_central_dom"/>
</dbReference>
<sequence length="1405" mass="156464">MKLARPFLHPTVSRLRSYTPQASRSPSNLSGATSHSQLFDGVSPSPSHFSSLSRVSSMSNIHSSTAPKDPAASGQEREIFKWTELQTITHDIFVKKQSKAAALLGSKNWGAPTVLAANGLICIGTNEGKICVYDFKQTFKHILGGDSSAMLGAVTSLSLSHDHTFVASGHSTGHIQLFDLKRPDTPARSIPPTSIAVVASGRKEGHLQGSRIVSIGFIAGRHTAIVSADEHGLAFFHSLGKVLFVEASDILRILGKYPVDDIPATPRDVGSLDKVVDRRRKPRYTVLSMMPLPLGTSPHPTDAYHVIALLTPTKLVVVGLKPTPKTWFKCPRELDEGGSWKSKSKWRGTMAWFPSVQLSSTSKTETIVVTNKNSKAVNGTPTTPVLAYTWGNVLRLIRVTESRVKQTIRSSKTGKANEIEVGTIVYETAGKWTAKDDILSIQWLNANQIIVVTVTMLGVYEIDQSMLIDQIPFDGLTLASPTLSSTVNGAVSYNDAVTDIAHSVRVYKGKIFLLRRDRVEVGTLLTWADRILSFVQAGDFLSAIDLTRSYYLNIAPGNRNGLPDDPQLCKEVIGRKMHELMLASSRYAFSEERMTDGTHITPDGRGVDRTSLFEGLVTTCCRACVALDDFEFLFEDLFQQYEDSGILSIYLRQLEPFMLNNEIREVPPRITQCLIALHDENDRPDHAERLIWHIDPACLDINQAIQLCEKHHLYDALIYVYTRALRDYVAPVVKLLGLIRRVQFYRKSQIEAAEYSAMSPHADSSMEPVILNAYKIYPYLANVLSGLTYPSEIPLSEEEAFQAKKDVYTFLFFGRSSVWPPGEGGKLILTSDEEGGVEPTYPYARQLLLFDSEAFLHSLDVAFEDSHLNDAQNINRLVVVRILLEIVSSGDLEAEDVTFVNIFVARNVPKYPQFLQIAPSTLHSILIGLAEDPDPNTREDRQLATEYLLSVYNPHESERIIELFGIAKFYRILRSWHRHDHRWSSLLSTYFDDTELRPSELLEKVDEVLTISTHTNQGAIPTEIVTTLFQSLSHLLKANVASIASLLDKHAPSLHEQALEAFGDGVEADQRRFAYLRHLLGPPQAEQEEYNIPSRHSGPALHLSAHLRQLFIDLECRYRPDEVIQVLKYLPADTLEWSGVLNVCESNRVYDAVIWAINFQGDAQGALEKANLFQKRLSLEIVDQLNSLASSGLSCDFNQQLNLMEAIGRIGIAICLERSRGNSATEVPLEDIWFKLLSAEINSIQVIAGCKSPESTEPVCKAMDSTLATLRSLVQASLSALISITSTRAVSFPRLFKRLVNCAPASTGTHYTEFRTILTSMLESYRSEGDMLVMTKHLIDRDLYDGFADIVRERVKGWAPSRSLCTRCRKPLLARDATSKLLPDSQIIVSRIGTIYHTACLPSEN</sequence>
<accession>A0A5C3MHT5</accession>
<dbReference type="Gene3D" id="2.130.10.10">
    <property type="entry name" value="YVTN repeat-like/Quinoprotein amine dehydrogenase"/>
    <property type="match status" value="1"/>
</dbReference>
<evidence type="ECO:0000313" key="6">
    <source>
        <dbReference type="Proteomes" id="UP000308652"/>
    </source>
</evidence>
<name>A0A5C3MHT5_9AGAR</name>
<dbReference type="GO" id="GO:0006623">
    <property type="term" value="P:protein targeting to vacuole"/>
    <property type="evidence" value="ECO:0007669"/>
    <property type="project" value="InterPro"/>
</dbReference>
<comment type="similarity">
    <text evidence="1">Belongs to the VPS8 family.</text>
</comment>
<evidence type="ECO:0000259" key="4">
    <source>
        <dbReference type="Pfam" id="PF25066"/>
    </source>
</evidence>
<evidence type="ECO:0000313" key="5">
    <source>
        <dbReference type="EMBL" id="TFK44740.1"/>
    </source>
</evidence>
<feature type="domain" description="VPS8-like TPR-like repeats" evidence="4">
    <location>
        <begin position="1201"/>
        <end position="1354"/>
    </location>
</feature>
<evidence type="ECO:0000256" key="1">
    <source>
        <dbReference type="ARBA" id="ARBA00009422"/>
    </source>
</evidence>